<sequence>MRHIAMLLFCGRCNAKTNFYVCLNAVYGNKKRILWHTNKRTNTVKITTYLL</sequence>
<proteinExistence type="predicted"/>
<organism evidence="1 2">
    <name type="scientific">Prevotella pallens ATCC 700821</name>
    <dbReference type="NCBI Taxonomy" id="997353"/>
    <lineage>
        <taxon>Bacteria</taxon>
        <taxon>Pseudomonadati</taxon>
        <taxon>Bacteroidota</taxon>
        <taxon>Bacteroidia</taxon>
        <taxon>Bacteroidales</taxon>
        <taxon>Prevotellaceae</taxon>
        <taxon>Prevotella</taxon>
    </lineage>
</organism>
<dbReference type="AlphaFoldDB" id="F9DM15"/>
<dbReference type="EMBL" id="AFPY01000128">
    <property type="protein sequence ID" value="EGQ12623.1"/>
    <property type="molecule type" value="Genomic_DNA"/>
</dbReference>
<dbReference type="STRING" id="997353.HMPREF9144_2707"/>
<dbReference type="HOGENOM" id="CLU_3102307_0_0_10"/>
<comment type="caution">
    <text evidence="1">The sequence shown here is derived from an EMBL/GenBank/DDBJ whole genome shotgun (WGS) entry which is preliminary data.</text>
</comment>
<gene>
    <name evidence="1" type="ORF">HMPREF9144_2707</name>
</gene>
<evidence type="ECO:0000313" key="1">
    <source>
        <dbReference type="EMBL" id="EGQ12623.1"/>
    </source>
</evidence>
<dbReference type="Proteomes" id="UP000004123">
    <property type="component" value="Unassembled WGS sequence"/>
</dbReference>
<accession>F9DM15</accession>
<protein>
    <submittedName>
        <fullName evidence="1">Uncharacterized protein</fullName>
    </submittedName>
</protein>
<reference evidence="1 2" key="1">
    <citation type="submission" date="2011-04" db="EMBL/GenBank/DDBJ databases">
        <authorList>
            <person name="Muzny D."/>
            <person name="Qin X."/>
            <person name="Deng J."/>
            <person name="Jiang H."/>
            <person name="Liu Y."/>
            <person name="Qu J."/>
            <person name="Song X.-Z."/>
            <person name="Zhang L."/>
            <person name="Thornton R."/>
            <person name="Coyle M."/>
            <person name="Francisco L."/>
            <person name="Jackson L."/>
            <person name="Javaid M."/>
            <person name="Korchina V."/>
            <person name="Kovar C."/>
            <person name="Mata R."/>
            <person name="Mathew T."/>
            <person name="Ngo R."/>
            <person name="Nguyen L."/>
            <person name="Nguyen N."/>
            <person name="Okwuonu G."/>
            <person name="Ongeri F."/>
            <person name="Pham C."/>
            <person name="Simmons D."/>
            <person name="Wilczek-Boney K."/>
            <person name="Hale W."/>
            <person name="Jakkamsetti A."/>
            <person name="Pham P."/>
            <person name="Ruth R."/>
            <person name="San Lucas F."/>
            <person name="Warren J."/>
            <person name="Zhang J."/>
            <person name="Zhao Z."/>
            <person name="Zhou C."/>
            <person name="Zhu D."/>
            <person name="Lee S."/>
            <person name="Bess C."/>
            <person name="Blankenburg K."/>
            <person name="Forbes L."/>
            <person name="Fu Q."/>
            <person name="Gubbala S."/>
            <person name="Hirani K."/>
            <person name="Jayaseelan J.C."/>
            <person name="Lara F."/>
            <person name="Munidasa M."/>
            <person name="Palculict T."/>
            <person name="Patil S."/>
            <person name="Pu L.-L."/>
            <person name="Saada N."/>
            <person name="Tang L."/>
            <person name="Weissenberger G."/>
            <person name="Zhu Y."/>
            <person name="Hemphill L."/>
            <person name="Shang Y."/>
            <person name="Youmans B."/>
            <person name="Ayvaz T."/>
            <person name="Ross M."/>
            <person name="Santibanez J."/>
            <person name="Aqrawi P."/>
            <person name="Gross S."/>
            <person name="Joshi V."/>
            <person name="Fowler G."/>
            <person name="Nazareth L."/>
            <person name="Reid J."/>
            <person name="Worley K."/>
            <person name="Petrosino J."/>
            <person name="Highlander S."/>
            <person name="Gibbs R."/>
        </authorList>
    </citation>
    <scope>NUCLEOTIDE SEQUENCE [LARGE SCALE GENOMIC DNA]</scope>
    <source>
        <strain evidence="1 2">ATCC 700821</strain>
    </source>
</reference>
<name>F9DM15_9BACT</name>
<evidence type="ECO:0000313" key="2">
    <source>
        <dbReference type="Proteomes" id="UP000004123"/>
    </source>
</evidence>